<accession>A0AAX3X0Y4</accession>
<dbReference type="CDD" id="cd07016">
    <property type="entry name" value="S14_ClpP_1"/>
    <property type="match status" value="1"/>
</dbReference>
<name>A0AAX3X0Y4_9BACI</name>
<evidence type="ECO:0000256" key="4">
    <source>
        <dbReference type="ARBA" id="ARBA00022801"/>
    </source>
</evidence>
<organism evidence="8 9">
    <name type="scientific">Lysinibacillus pakistanensis</name>
    <dbReference type="NCBI Taxonomy" id="759811"/>
    <lineage>
        <taxon>Bacteria</taxon>
        <taxon>Bacillati</taxon>
        <taxon>Bacillota</taxon>
        <taxon>Bacilli</taxon>
        <taxon>Bacillales</taxon>
        <taxon>Bacillaceae</taxon>
        <taxon>Lysinibacillus</taxon>
    </lineage>
</organism>
<dbReference type="GO" id="GO:0009368">
    <property type="term" value="C:endopeptidase Clp complex"/>
    <property type="evidence" value="ECO:0007669"/>
    <property type="project" value="TreeGrafter"/>
</dbReference>
<evidence type="ECO:0000256" key="1">
    <source>
        <dbReference type="ARBA" id="ARBA00007039"/>
    </source>
</evidence>
<dbReference type="GO" id="GO:0004252">
    <property type="term" value="F:serine-type endopeptidase activity"/>
    <property type="evidence" value="ECO:0007669"/>
    <property type="project" value="InterPro"/>
</dbReference>
<dbReference type="InterPro" id="IPR029045">
    <property type="entry name" value="ClpP/crotonase-like_dom_sf"/>
</dbReference>
<dbReference type="GO" id="GO:0006515">
    <property type="term" value="P:protein quality control for misfolded or incompletely synthesized proteins"/>
    <property type="evidence" value="ECO:0007669"/>
    <property type="project" value="TreeGrafter"/>
</dbReference>
<dbReference type="RefSeq" id="WP_283872330.1">
    <property type="nucleotide sequence ID" value="NZ_CP126101.1"/>
</dbReference>
<dbReference type="SUPFAM" id="SSF52096">
    <property type="entry name" value="ClpP/crotonase"/>
    <property type="match status" value="1"/>
</dbReference>
<dbReference type="GO" id="GO:0051117">
    <property type="term" value="F:ATPase binding"/>
    <property type="evidence" value="ECO:0007669"/>
    <property type="project" value="TreeGrafter"/>
</dbReference>
<keyword evidence="2" id="KW-0963">Cytoplasm</keyword>
<evidence type="ECO:0000256" key="6">
    <source>
        <dbReference type="RuleBase" id="RU003567"/>
    </source>
</evidence>
<dbReference type="AlphaFoldDB" id="A0AAX3X0Y4"/>
<reference evidence="8" key="1">
    <citation type="submission" date="2023-05" db="EMBL/GenBank/DDBJ databases">
        <title>Comparative genomics of Bacillaceae isolates and their secondary metabolite potential.</title>
        <authorList>
            <person name="Song L."/>
            <person name="Nielsen L.J."/>
            <person name="Mohite O."/>
            <person name="Xu X."/>
            <person name="Weber T."/>
            <person name="Kovacs A.T."/>
        </authorList>
    </citation>
    <scope>NUCLEOTIDE SEQUENCE</scope>
    <source>
        <strain evidence="8">LY1</strain>
    </source>
</reference>
<evidence type="ECO:0000256" key="3">
    <source>
        <dbReference type="ARBA" id="ARBA00022670"/>
    </source>
</evidence>
<dbReference type="Pfam" id="PF00574">
    <property type="entry name" value="CLP_protease"/>
    <property type="match status" value="1"/>
</dbReference>
<evidence type="ECO:0000256" key="2">
    <source>
        <dbReference type="ARBA" id="ARBA00022490"/>
    </source>
</evidence>
<keyword evidence="5" id="KW-0720">Serine protease</keyword>
<dbReference type="GO" id="GO:0004176">
    <property type="term" value="F:ATP-dependent peptidase activity"/>
    <property type="evidence" value="ECO:0007669"/>
    <property type="project" value="InterPro"/>
</dbReference>
<comment type="similarity">
    <text evidence="1 6">Belongs to the peptidase S14 family.</text>
</comment>
<gene>
    <name evidence="8" type="ORF">QNH24_11645</name>
</gene>
<dbReference type="Gene3D" id="3.90.226.10">
    <property type="entry name" value="2-enoyl-CoA Hydratase, Chain A, domain 1"/>
    <property type="match status" value="1"/>
</dbReference>
<dbReference type="EMBL" id="CP126101">
    <property type="protein sequence ID" value="WHY53855.1"/>
    <property type="molecule type" value="Genomic_DNA"/>
</dbReference>
<evidence type="ECO:0000313" key="9">
    <source>
        <dbReference type="Proteomes" id="UP001178322"/>
    </source>
</evidence>
<dbReference type="NCBIfam" id="NF045542">
    <property type="entry name" value="Clp_rel_HeadMat"/>
    <property type="match status" value="1"/>
</dbReference>
<feature type="region of interest" description="Disordered" evidence="7">
    <location>
        <begin position="214"/>
        <end position="233"/>
    </location>
</feature>
<dbReference type="InterPro" id="IPR001907">
    <property type="entry name" value="ClpP"/>
</dbReference>
<keyword evidence="3 8" id="KW-0645">Protease</keyword>
<evidence type="ECO:0000256" key="5">
    <source>
        <dbReference type="ARBA" id="ARBA00022825"/>
    </source>
</evidence>
<dbReference type="PANTHER" id="PTHR10381:SF70">
    <property type="entry name" value="ATP-DEPENDENT CLP PROTEASE PROTEOLYTIC SUBUNIT"/>
    <property type="match status" value="1"/>
</dbReference>
<dbReference type="Proteomes" id="UP001178322">
    <property type="component" value="Chromosome"/>
</dbReference>
<evidence type="ECO:0000313" key="8">
    <source>
        <dbReference type="EMBL" id="WHY53855.1"/>
    </source>
</evidence>
<dbReference type="PANTHER" id="PTHR10381">
    <property type="entry name" value="ATP-DEPENDENT CLP PROTEASE PROTEOLYTIC SUBUNIT"/>
    <property type="match status" value="1"/>
</dbReference>
<evidence type="ECO:0000256" key="7">
    <source>
        <dbReference type="SAM" id="MobiDB-lite"/>
    </source>
</evidence>
<dbReference type="InterPro" id="IPR023562">
    <property type="entry name" value="ClpP/TepA"/>
</dbReference>
<dbReference type="PRINTS" id="PR00127">
    <property type="entry name" value="CLPPROTEASEP"/>
</dbReference>
<sequence length="353" mass="38304">MKISVKGPIINDGDQWIYDWFGIPATSPTKVSNAINKAMLNQTTDITVLINSGGGSVFSASEIYTALKSFSGNVKVEIVGIAASAASVIAMAGTVVEMSPTAQLMIHNASTSAAGDYQVMDQTSDFLQNVNKSIMNAYTAKTGKDETYLKTMMDNETWMTAQQALEHGFIDKIMFEQEKSAAANTNHSDLVNGELPQEVLDKVRNQLLKDKSLNTMNSVTPPTPNKLENNKEDNPMDLDKLKNEHPDLYEKVKNIGFEEGQQAENTRIKEIEELATPGNENLVQAAKFENNSTAAELAVAIVKAEKAKGANFLQNVQKDAEPLNEVPGNQTVAGQEKDADVVASFVGIWKGGQ</sequence>
<protein>
    <recommendedName>
        <fullName evidence="6">ATP-dependent Clp protease proteolytic subunit</fullName>
    </recommendedName>
</protein>
<keyword evidence="4 8" id="KW-0378">Hydrolase</keyword>
<proteinExistence type="inferred from homology"/>